<feature type="region of interest" description="Disordered" evidence="4">
    <location>
        <begin position="1349"/>
        <end position="1440"/>
    </location>
</feature>
<feature type="compositionally biased region" description="Low complexity" evidence="4">
    <location>
        <begin position="890"/>
        <end position="905"/>
    </location>
</feature>
<feature type="region of interest" description="Disordered" evidence="4">
    <location>
        <begin position="753"/>
        <end position="810"/>
    </location>
</feature>
<dbReference type="InterPro" id="IPR047249">
    <property type="entry name" value="BRCT_p53bp1-like_rpt1"/>
</dbReference>
<feature type="region of interest" description="Disordered" evidence="4">
    <location>
        <begin position="388"/>
        <end position="564"/>
    </location>
</feature>
<feature type="region of interest" description="Disordered" evidence="4">
    <location>
        <begin position="670"/>
        <end position="721"/>
    </location>
</feature>
<dbReference type="GO" id="GO:0042393">
    <property type="term" value="F:histone binding"/>
    <property type="evidence" value="ECO:0007669"/>
    <property type="project" value="TreeGrafter"/>
</dbReference>
<dbReference type="Gene3D" id="2.30.30.30">
    <property type="match status" value="1"/>
</dbReference>
<feature type="compositionally biased region" description="Basic and acidic residues" evidence="4">
    <location>
        <begin position="455"/>
        <end position="471"/>
    </location>
</feature>
<feature type="compositionally biased region" description="Polar residues" evidence="4">
    <location>
        <begin position="969"/>
        <end position="992"/>
    </location>
</feature>
<evidence type="ECO:0000256" key="3">
    <source>
        <dbReference type="ARBA" id="ARBA00023242"/>
    </source>
</evidence>
<feature type="compositionally biased region" description="Basic and acidic residues" evidence="4">
    <location>
        <begin position="763"/>
        <end position="775"/>
    </location>
</feature>
<keyword evidence="7" id="KW-1185">Reference proteome</keyword>
<feature type="compositionally biased region" description="Polar residues" evidence="4">
    <location>
        <begin position="753"/>
        <end position="762"/>
    </location>
</feature>
<feature type="compositionally biased region" description="Polar residues" evidence="4">
    <location>
        <begin position="1422"/>
        <end position="1431"/>
    </location>
</feature>
<dbReference type="InterPro" id="IPR001357">
    <property type="entry name" value="BRCT_dom"/>
</dbReference>
<evidence type="ECO:0000256" key="2">
    <source>
        <dbReference type="ARBA" id="ARBA00022763"/>
    </source>
</evidence>
<feature type="compositionally biased region" description="Polar residues" evidence="4">
    <location>
        <begin position="780"/>
        <end position="795"/>
    </location>
</feature>
<organism evidence="6 7">
    <name type="scientific">Elysia chlorotica</name>
    <name type="common">Eastern emerald elysia</name>
    <name type="synonym">Sea slug</name>
    <dbReference type="NCBI Taxonomy" id="188477"/>
    <lineage>
        <taxon>Eukaryota</taxon>
        <taxon>Metazoa</taxon>
        <taxon>Spiralia</taxon>
        <taxon>Lophotrochozoa</taxon>
        <taxon>Mollusca</taxon>
        <taxon>Gastropoda</taxon>
        <taxon>Heterobranchia</taxon>
        <taxon>Euthyneura</taxon>
        <taxon>Panpulmonata</taxon>
        <taxon>Sacoglossa</taxon>
        <taxon>Placobranchoidea</taxon>
        <taxon>Plakobranchidae</taxon>
        <taxon>Elysia</taxon>
    </lineage>
</organism>
<keyword evidence="2" id="KW-0227">DNA damage</keyword>
<dbReference type="Pfam" id="PF18428">
    <property type="entry name" value="BRCT_3"/>
    <property type="match status" value="1"/>
</dbReference>
<dbReference type="InterPro" id="IPR036420">
    <property type="entry name" value="BRCT_dom_sf"/>
</dbReference>
<dbReference type="CDD" id="cd17745">
    <property type="entry name" value="BRCT_p53bp1_rpt1"/>
    <property type="match status" value="1"/>
</dbReference>
<gene>
    <name evidence="6" type="ORF">EGW08_015644</name>
</gene>
<feature type="compositionally biased region" description="Acidic residues" evidence="4">
    <location>
        <begin position="436"/>
        <end position="446"/>
    </location>
</feature>
<comment type="caution">
    <text evidence="6">The sequence shown here is derived from an EMBL/GenBank/DDBJ whole genome shotgun (WGS) entry which is preliminary data.</text>
</comment>
<dbReference type="InterPro" id="IPR014722">
    <property type="entry name" value="Rib_uL2_dom2"/>
</dbReference>
<feature type="region of interest" description="Disordered" evidence="4">
    <location>
        <begin position="1029"/>
        <end position="1076"/>
    </location>
</feature>
<comment type="subcellular location">
    <subcellularLocation>
        <location evidence="1">Nucleus</location>
    </subcellularLocation>
</comment>
<dbReference type="GO" id="GO:0000077">
    <property type="term" value="P:DNA damage checkpoint signaling"/>
    <property type="evidence" value="ECO:0007669"/>
    <property type="project" value="TreeGrafter"/>
</dbReference>
<dbReference type="Pfam" id="PF09038">
    <property type="entry name" value="53-BP1_Tudor"/>
    <property type="match status" value="1"/>
</dbReference>
<feature type="compositionally biased region" description="Acidic residues" evidence="4">
    <location>
        <begin position="182"/>
        <end position="191"/>
    </location>
</feature>
<feature type="region of interest" description="Disordered" evidence="4">
    <location>
        <begin position="890"/>
        <end position="992"/>
    </location>
</feature>
<feature type="domain" description="BRCT" evidence="5">
    <location>
        <begin position="1451"/>
        <end position="1579"/>
    </location>
</feature>
<feature type="region of interest" description="Disordered" evidence="4">
    <location>
        <begin position="1096"/>
        <end position="1136"/>
    </location>
</feature>
<feature type="compositionally biased region" description="Polar residues" evidence="4">
    <location>
        <begin position="910"/>
        <end position="935"/>
    </location>
</feature>
<feature type="compositionally biased region" description="Basic and acidic residues" evidence="4">
    <location>
        <begin position="417"/>
        <end position="426"/>
    </location>
</feature>
<feature type="domain" description="BRCT" evidence="5">
    <location>
        <begin position="1665"/>
        <end position="1691"/>
    </location>
</feature>
<accession>A0A3S1HCK1</accession>
<evidence type="ECO:0000256" key="1">
    <source>
        <dbReference type="ARBA" id="ARBA00004123"/>
    </source>
</evidence>
<dbReference type="SMART" id="SM00292">
    <property type="entry name" value="BRCT"/>
    <property type="match status" value="2"/>
</dbReference>
<feature type="compositionally biased region" description="Low complexity" evidence="4">
    <location>
        <begin position="1365"/>
        <end position="1375"/>
    </location>
</feature>
<dbReference type="OrthoDB" id="129353at2759"/>
<feature type="region of interest" description="Disordered" evidence="4">
    <location>
        <begin position="144"/>
        <end position="192"/>
    </location>
</feature>
<dbReference type="Pfam" id="PF16589">
    <property type="entry name" value="BRCT_2"/>
    <property type="match status" value="1"/>
</dbReference>
<dbReference type="GO" id="GO:0005634">
    <property type="term" value="C:nucleus"/>
    <property type="evidence" value="ECO:0007669"/>
    <property type="project" value="UniProtKB-SubCell"/>
</dbReference>
<evidence type="ECO:0000313" key="6">
    <source>
        <dbReference type="EMBL" id="RUS76602.1"/>
    </source>
</evidence>
<dbReference type="PANTHER" id="PTHR15321:SF3">
    <property type="entry name" value="TP53-BINDING PROTEIN 1"/>
    <property type="match status" value="1"/>
</dbReference>
<keyword evidence="3" id="KW-0539">Nucleus</keyword>
<dbReference type="CDD" id="cd17724">
    <property type="entry name" value="BRCT_p53bp1_rpt2"/>
    <property type="match status" value="1"/>
</dbReference>
<dbReference type="SUPFAM" id="SSF52113">
    <property type="entry name" value="BRCT domain"/>
    <property type="match status" value="2"/>
</dbReference>
<dbReference type="Gene3D" id="3.40.50.10190">
    <property type="entry name" value="BRCT domain"/>
    <property type="match status" value="2"/>
</dbReference>
<dbReference type="InterPro" id="IPR015125">
    <property type="entry name" value="53-BP1_Tudor"/>
</dbReference>
<dbReference type="GO" id="GO:0045944">
    <property type="term" value="P:positive regulation of transcription by RNA polymerase II"/>
    <property type="evidence" value="ECO:0007669"/>
    <property type="project" value="TreeGrafter"/>
</dbReference>
<evidence type="ECO:0000256" key="4">
    <source>
        <dbReference type="SAM" id="MobiDB-lite"/>
    </source>
</evidence>
<feature type="region of interest" description="Disordered" evidence="4">
    <location>
        <begin position="260"/>
        <end position="289"/>
    </location>
</feature>
<dbReference type="STRING" id="188477.A0A3S1HCK1"/>
<evidence type="ECO:0000313" key="7">
    <source>
        <dbReference type="Proteomes" id="UP000271974"/>
    </source>
</evidence>
<dbReference type="PROSITE" id="PS50172">
    <property type="entry name" value="BRCT"/>
    <property type="match status" value="2"/>
</dbReference>
<dbReference type="InterPro" id="IPR047250">
    <property type="entry name" value="BRCT_p53bp1-like_rpt2"/>
</dbReference>
<protein>
    <recommendedName>
        <fullName evidence="5">BRCT domain-containing protein</fullName>
    </recommendedName>
</protein>
<proteinExistence type="predicted"/>
<dbReference type="EMBL" id="RQTK01000650">
    <property type="protein sequence ID" value="RUS76602.1"/>
    <property type="molecule type" value="Genomic_DNA"/>
</dbReference>
<name>A0A3S1HCK1_ELYCH</name>
<dbReference type="SUPFAM" id="SSF63748">
    <property type="entry name" value="Tudor/PWWP/MBT"/>
    <property type="match status" value="1"/>
</dbReference>
<feature type="compositionally biased region" description="Polar residues" evidence="4">
    <location>
        <begin position="1376"/>
        <end position="1386"/>
    </location>
</feature>
<dbReference type="Proteomes" id="UP000271974">
    <property type="component" value="Unassembled WGS sequence"/>
</dbReference>
<dbReference type="PANTHER" id="PTHR15321">
    <property type="entry name" value="TUMOR SUPPRESSOR P53-BINDING PROTEIN 1"/>
    <property type="match status" value="1"/>
</dbReference>
<dbReference type="InterPro" id="IPR047252">
    <property type="entry name" value="TP53BP1-like"/>
</dbReference>
<reference evidence="6 7" key="1">
    <citation type="submission" date="2019-01" db="EMBL/GenBank/DDBJ databases">
        <title>A draft genome assembly of the solar-powered sea slug Elysia chlorotica.</title>
        <authorList>
            <person name="Cai H."/>
            <person name="Li Q."/>
            <person name="Fang X."/>
            <person name="Li J."/>
            <person name="Curtis N.E."/>
            <person name="Altenburger A."/>
            <person name="Shibata T."/>
            <person name="Feng M."/>
            <person name="Maeda T."/>
            <person name="Schwartz J.A."/>
            <person name="Shigenobu S."/>
            <person name="Lundholm N."/>
            <person name="Nishiyama T."/>
            <person name="Yang H."/>
            <person name="Hasebe M."/>
            <person name="Li S."/>
            <person name="Pierce S.K."/>
            <person name="Wang J."/>
        </authorList>
    </citation>
    <scope>NUCLEOTIDE SEQUENCE [LARGE SCALE GENOMIC DNA]</scope>
    <source>
        <strain evidence="6">EC2010</strain>
        <tissue evidence="6">Whole organism of an adult</tissue>
    </source>
</reference>
<evidence type="ECO:0000259" key="5">
    <source>
        <dbReference type="PROSITE" id="PS50172"/>
    </source>
</evidence>
<dbReference type="Gene3D" id="2.30.30.140">
    <property type="match status" value="1"/>
</dbReference>
<sequence>MEVNKEWINGTESNLAAEFLVPDSLDPTSHVHDKDLPALQEEQEPGSPILFECNENPASSMASKKLTGLNLFAGGVDTETDTAEALVLDTASDFSGGSAIDESEKDITVVQRLSSGKTSDQAPSSPAQTLACLQLSGNPTLVPETCDSLDAVPPSLDAFDHHPTIVPDSPTEDRDNPLQGGEPEDNDEDDGVVSFKPAVPTMNESAMGETATQHSLGVIESQNFHLHLSPSQALSVPEDDYTDNAAVDFGLIPDAVTSVHEQEKRPAVPRKSWSPAAHLDPDLESRPSFRLHKPVVSPNHVEPSQDETEGSMSVFKRIKSKIASPMKLKKVEDDSEETVVPVRPRHMVLNFTESSPREKSEPVTCDKTVTHHSSKDTVFSREVNDTNIQQKDDLSYNSKTLTVDKGEQRTPQAKNGKAKESEKAEEAPAFTMVFTEDVDSNCENQDETLPYSYTETKEDMSAKSSKTHDDPQTALNKFSDSSSDHFILSQKRVAPSSLKKKDSGKKLKGTNPNEDDDEVPMIVEDSMDGHILPASTGLQQQQKNKDTTQDRANGAICSQKGDNSSVSHFKSAAAVVDMHHPDMTLKDKTEPSKGDHTGMEAVDEAGSSFSKFQTFVEGSTLAQSSSLDPYAFHGSQSQTFDTSARMPLSDKPYMSARGKTAAVIKTMRKVLRKKSSHQQAENKSSSSDVSVPEASMTRQGRRRKGGPHTKPASPDAREAAQPDGFTALQDKDHFSRPHDPAPTKSCVKQIAGNVSTDQGSQDPSRDNSTDGMDRHKSAKKSVTVSFSTNAVTSGTAHDVADSPDQELERTTTQELITSEVIVSKRTIREVFNSKGQSLRKTETTEILRRVRFEPQVTQQDVIEKMVSSGLVVSPSRSTSTVTTGDLADISSSSLSRTFSSGSKTSLEVLPSSQSLPTPAQRQKSTQKTDITSNITDPEGALPSKAATATLPSSFPVDVPVAASDKPGSKRSSTGSNTGQDLFSTPNQSIINPADSQLGKILSSSATSTPDQPPAQNTNILSQGLVAPNLSVLHSPSHPGSYLPNKSSEEQPGASHFNKAGGPDEGEFGGNIQQNTDISEISIVRERGLHMESNMSLGKSDVASPQRVVPSNLTLKPGSVRGRNLSGHSSKEDVGEVTDVQSTGFSIHGATASGDSGRGPTSTVTSIKTNLSVSAPISLQGTITKDQFTPYILNDYKSKPTIGAKVMGKWKDGFFYPGCLSKIESGKKAMVRFDDGSQRWARPSEIILASELPVGQSVLVLAEEDDGFYLPGMVMGHSAPTPGEGCAELLYQVERDDGVTQRCTRSCLMLSEDQAACLLSDEELHFCAEVCMTSAKPADISLDNLVEGKRGLKSAPQPEPSCSKTASVPSSPPSASTMDTTGASTSRSGRKRKVGPVATSTPTPKQARRGGKGTPVKGKVMSSLGSVMSSPVESRKSPRKLKTGPLSLHLARNSSLFEGMVFMLTHAEKSAKWRAYEKQLLQYSSLDTSVDESTDAEIDVTPYDKEQLQFMIQQCGGRIVSSFDTETISSASQCFLVAAEHQRTVKYMQALAASVHIISHQWVLLSVRENKLQELVAYTLPAGISYERKKLVEGSKGCPELSHQVIMVVSSSEDFVKAWTSILSLTRCQLATKFPARASKNDPGVDVVVSDGTCPASLVRRCVQLSVPLVSSEWVAQCLINGKMVGFQAHHKYRHDFMEDEPDPARP</sequence>